<dbReference type="InterPro" id="IPR002347">
    <property type="entry name" value="SDR_fam"/>
</dbReference>
<dbReference type="PANTHER" id="PTHR45458">
    <property type="entry name" value="SHORT-CHAIN DEHYDROGENASE/REDUCTASE SDR"/>
    <property type="match status" value="1"/>
</dbReference>
<dbReference type="Proteomes" id="UP000541154">
    <property type="component" value="Unassembled WGS sequence"/>
</dbReference>
<comment type="caution">
    <text evidence="1">The sequence shown here is derived from an EMBL/GenBank/DDBJ whole genome shotgun (WGS) entry which is preliminary data.</text>
</comment>
<keyword evidence="2" id="KW-1185">Reference proteome</keyword>
<reference evidence="1 2" key="1">
    <citation type="submission" date="2019-04" db="EMBL/GenBank/DDBJ databases">
        <title>Aspergillus burnettii sp. nov., novel species from soil in southeast Queensland.</title>
        <authorList>
            <person name="Gilchrist C.L.M."/>
            <person name="Pitt J.I."/>
            <person name="Lange L."/>
            <person name="Lacey H.J."/>
            <person name="Vuong D."/>
            <person name="Midgley D.J."/>
            <person name="Greenfield P."/>
            <person name="Bradbury M."/>
            <person name="Lacey E."/>
            <person name="Busk P.K."/>
            <person name="Pilgaard B."/>
            <person name="Chooi Y.H."/>
            <person name="Piggott A.M."/>
        </authorList>
    </citation>
    <scope>NUCLEOTIDE SEQUENCE [LARGE SCALE GENOMIC DNA]</scope>
    <source>
        <strain evidence="1 2">FRR 5400</strain>
    </source>
</reference>
<dbReference type="InterPro" id="IPR052184">
    <property type="entry name" value="SDR_enzymes"/>
</dbReference>
<dbReference type="PANTHER" id="PTHR45458:SF1">
    <property type="entry name" value="SHORT CHAIN DEHYDROGENASE"/>
    <property type="match status" value="1"/>
</dbReference>
<dbReference type="GO" id="GO:0016616">
    <property type="term" value="F:oxidoreductase activity, acting on the CH-OH group of donors, NAD or NADP as acceptor"/>
    <property type="evidence" value="ECO:0007669"/>
    <property type="project" value="TreeGrafter"/>
</dbReference>
<name>A0A8H6EAU7_PETAA</name>
<evidence type="ECO:0000313" key="1">
    <source>
        <dbReference type="EMBL" id="KAF5865964.1"/>
    </source>
</evidence>
<proteinExistence type="predicted"/>
<dbReference type="SUPFAM" id="SSF51735">
    <property type="entry name" value="NAD(P)-binding Rossmann-fold domains"/>
    <property type="match status" value="1"/>
</dbReference>
<dbReference type="Gene3D" id="3.40.50.720">
    <property type="entry name" value="NAD(P)-binding Rossmann-like Domain"/>
    <property type="match status" value="1"/>
</dbReference>
<dbReference type="AlphaFoldDB" id="A0A8H6EAU7"/>
<gene>
    <name evidence="1" type="ORF">ETB97_001542</name>
</gene>
<sequence>MADSATLLHQFFFLDQNDTGSVNAAAANDPKLDTLIINSAIGDDERLITTTVGRMNEYLNPNDLNPLRITQAFLPALRAGNAQKIIFVSSYCGSFDIQIKKAVRWGGPYAVSKAAGIINAVQLNNELHADSFTVIPLHPGLVATDMGSIGGGCGVPVDGAVRKILDVIQNVN</sequence>
<accession>A0A8H6EAU7</accession>
<dbReference type="Pfam" id="PF00106">
    <property type="entry name" value="adh_short"/>
    <property type="match status" value="1"/>
</dbReference>
<evidence type="ECO:0000313" key="2">
    <source>
        <dbReference type="Proteomes" id="UP000541154"/>
    </source>
</evidence>
<organism evidence="1 2">
    <name type="scientific">Petromyces alliaceus</name>
    <name type="common">Aspergillus alliaceus</name>
    <dbReference type="NCBI Taxonomy" id="209559"/>
    <lineage>
        <taxon>Eukaryota</taxon>
        <taxon>Fungi</taxon>
        <taxon>Dikarya</taxon>
        <taxon>Ascomycota</taxon>
        <taxon>Pezizomycotina</taxon>
        <taxon>Eurotiomycetes</taxon>
        <taxon>Eurotiomycetidae</taxon>
        <taxon>Eurotiales</taxon>
        <taxon>Aspergillaceae</taxon>
        <taxon>Aspergillus</taxon>
        <taxon>Aspergillus subgen. Circumdati</taxon>
    </lineage>
</organism>
<dbReference type="EMBL" id="SPNV01000013">
    <property type="protein sequence ID" value="KAF5865964.1"/>
    <property type="molecule type" value="Genomic_DNA"/>
</dbReference>
<dbReference type="InterPro" id="IPR036291">
    <property type="entry name" value="NAD(P)-bd_dom_sf"/>
</dbReference>
<protein>
    <submittedName>
        <fullName evidence="1">Uncharacterized protein</fullName>
    </submittedName>
</protein>